<feature type="domain" description="Glycosyltransferase 2-like" evidence="9">
    <location>
        <begin position="6"/>
        <end position="109"/>
    </location>
</feature>
<evidence type="ECO:0000313" key="11">
    <source>
        <dbReference type="Proteomes" id="UP000317421"/>
    </source>
</evidence>
<evidence type="ECO:0000259" key="9">
    <source>
        <dbReference type="Pfam" id="PF00535"/>
    </source>
</evidence>
<organism evidence="10 11">
    <name type="scientific">Botrimarina colliarenosi</name>
    <dbReference type="NCBI Taxonomy" id="2528001"/>
    <lineage>
        <taxon>Bacteria</taxon>
        <taxon>Pseudomonadati</taxon>
        <taxon>Planctomycetota</taxon>
        <taxon>Planctomycetia</taxon>
        <taxon>Pirellulales</taxon>
        <taxon>Lacipirellulaceae</taxon>
        <taxon>Botrimarina</taxon>
    </lineage>
</organism>
<evidence type="ECO:0000256" key="6">
    <source>
        <dbReference type="ARBA" id="ARBA00022989"/>
    </source>
</evidence>
<reference evidence="10 11" key="1">
    <citation type="submission" date="2019-02" db="EMBL/GenBank/DDBJ databases">
        <title>Deep-cultivation of Planctomycetes and their phenomic and genomic characterization uncovers novel biology.</title>
        <authorList>
            <person name="Wiegand S."/>
            <person name="Jogler M."/>
            <person name="Boedeker C."/>
            <person name="Pinto D."/>
            <person name="Vollmers J."/>
            <person name="Rivas-Marin E."/>
            <person name="Kohn T."/>
            <person name="Peeters S.H."/>
            <person name="Heuer A."/>
            <person name="Rast P."/>
            <person name="Oberbeckmann S."/>
            <person name="Bunk B."/>
            <person name="Jeske O."/>
            <person name="Meyerdierks A."/>
            <person name="Storesund J.E."/>
            <person name="Kallscheuer N."/>
            <person name="Luecker S."/>
            <person name="Lage O.M."/>
            <person name="Pohl T."/>
            <person name="Merkel B.J."/>
            <person name="Hornburger P."/>
            <person name="Mueller R.-W."/>
            <person name="Bruemmer F."/>
            <person name="Labrenz M."/>
            <person name="Spormann A.M."/>
            <person name="Op Den Camp H."/>
            <person name="Overmann J."/>
            <person name="Amann R."/>
            <person name="Jetten M.S.M."/>
            <person name="Mascher T."/>
            <person name="Medema M.H."/>
            <person name="Devos D.P."/>
            <person name="Kaster A.-K."/>
            <person name="Ovreas L."/>
            <person name="Rohde M."/>
            <person name="Galperin M.Y."/>
            <person name="Jogler C."/>
        </authorList>
    </citation>
    <scope>NUCLEOTIDE SEQUENCE [LARGE SCALE GENOMIC DNA]</scope>
    <source>
        <strain evidence="10 11">Pla108</strain>
    </source>
</reference>
<dbReference type="GO" id="GO:0099621">
    <property type="term" value="F:undecaprenyl-phosphate 4-deoxy-4-formamido-L-arabinose transferase activity"/>
    <property type="evidence" value="ECO:0007669"/>
    <property type="project" value="TreeGrafter"/>
</dbReference>
<keyword evidence="11" id="KW-1185">Reference proteome</keyword>
<evidence type="ECO:0000256" key="3">
    <source>
        <dbReference type="ARBA" id="ARBA00022679"/>
    </source>
</evidence>
<accession>A0A5C6AP33</accession>
<evidence type="ECO:0000256" key="2">
    <source>
        <dbReference type="ARBA" id="ARBA00022676"/>
    </source>
</evidence>
<dbReference type="AlphaFoldDB" id="A0A5C6AP33"/>
<dbReference type="Pfam" id="PF00535">
    <property type="entry name" value="Glycos_transf_2"/>
    <property type="match status" value="1"/>
</dbReference>
<keyword evidence="2" id="KW-0328">Glycosyltransferase</keyword>
<evidence type="ECO:0000256" key="8">
    <source>
        <dbReference type="SAM" id="MobiDB-lite"/>
    </source>
</evidence>
<proteinExistence type="predicted"/>
<sequence>MPSSLTVVLPIHNAERSLRRDVIDVLEAAAELTTDVEVLIVDDASTDDSFETATDLSREFRQVRVLRRSRRQSLQESLREVRASIRSEVVIVHDGSSRVNPDQLRLIWRQQQVLGAVRDAQGGQHGVSFADLRRPSITQPAMEAAHRRLWGFQRVNTAEPAPAAAAVPVAEAAMLDDNQRADDASRPRPTKRGLGVIPNLPRANVLGSISDFARGE</sequence>
<gene>
    <name evidence="10" type="ORF">Pla108_08770</name>
</gene>
<dbReference type="Proteomes" id="UP000317421">
    <property type="component" value="Unassembled WGS sequence"/>
</dbReference>
<protein>
    <submittedName>
        <fullName evidence="10">Putative glycosyl transferase</fullName>
    </submittedName>
</protein>
<dbReference type="PANTHER" id="PTHR48090">
    <property type="entry name" value="UNDECAPRENYL-PHOSPHATE 4-DEOXY-4-FORMAMIDO-L-ARABINOSE TRANSFERASE-RELATED"/>
    <property type="match status" value="1"/>
</dbReference>
<evidence type="ECO:0000256" key="4">
    <source>
        <dbReference type="ARBA" id="ARBA00022692"/>
    </source>
</evidence>
<evidence type="ECO:0000256" key="5">
    <source>
        <dbReference type="ARBA" id="ARBA00022985"/>
    </source>
</evidence>
<name>A0A5C6AP33_9BACT</name>
<dbReference type="RefSeq" id="WP_146443353.1">
    <property type="nucleotide sequence ID" value="NZ_SJPR01000001.1"/>
</dbReference>
<keyword evidence="1" id="KW-1003">Cell membrane</keyword>
<dbReference type="OrthoDB" id="267472at2"/>
<feature type="compositionally biased region" description="Basic and acidic residues" evidence="8">
    <location>
        <begin position="177"/>
        <end position="186"/>
    </location>
</feature>
<dbReference type="PANTHER" id="PTHR48090:SF3">
    <property type="entry name" value="UNDECAPRENYL-PHOSPHATE 4-DEOXY-4-FORMAMIDO-L-ARABINOSE TRANSFERASE"/>
    <property type="match status" value="1"/>
</dbReference>
<dbReference type="InterPro" id="IPR029044">
    <property type="entry name" value="Nucleotide-diphossugar_trans"/>
</dbReference>
<keyword evidence="5" id="KW-0448">Lipopolysaccharide biosynthesis</keyword>
<dbReference type="GO" id="GO:0009103">
    <property type="term" value="P:lipopolysaccharide biosynthetic process"/>
    <property type="evidence" value="ECO:0007669"/>
    <property type="project" value="UniProtKB-KW"/>
</dbReference>
<evidence type="ECO:0000256" key="1">
    <source>
        <dbReference type="ARBA" id="ARBA00022475"/>
    </source>
</evidence>
<dbReference type="InterPro" id="IPR001173">
    <property type="entry name" value="Glyco_trans_2-like"/>
</dbReference>
<comment type="caution">
    <text evidence="10">The sequence shown here is derived from an EMBL/GenBank/DDBJ whole genome shotgun (WGS) entry which is preliminary data.</text>
</comment>
<feature type="region of interest" description="Disordered" evidence="8">
    <location>
        <begin position="177"/>
        <end position="197"/>
    </location>
</feature>
<dbReference type="GO" id="GO:0005886">
    <property type="term" value="C:plasma membrane"/>
    <property type="evidence" value="ECO:0007669"/>
    <property type="project" value="TreeGrafter"/>
</dbReference>
<evidence type="ECO:0000313" key="10">
    <source>
        <dbReference type="EMBL" id="TWT99933.1"/>
    </source>
</evidence>
<dbReference type="EMBL" id="SJPR01000001">
    <property type="protein sequence ID" value="TWT99933.1"/>
    <property type="molecule type" value="Genomic_DNA"/>
</dbReference>
<dbReference type="InterPro" id="IPR050256">
    <property type="entry name" value="Glycosyltransferase_2"/>
</dbReference>
<evidence type="ECO:0000256" key="7">
    <source>
        <dbReference type="ARBA" id="ARBA00023136"/>
    </source>
</evidence>
<keyword evidence="3 10" id="KW-0808">Transferase</keyword>
<keyword evidence="4" id="KW-0812">Transmembrane</keyword>
<dbReference type="Gene3D" id="3.90.550.10">
    <property type="entry name" value="Spore Coat Polysaccharide Biosynthesis Protein SpsA, Chain A"/>
    <property type="match status" value="1"/>
</dbReference>
<keyword evidence="6" id="KW-1133">Transmembrane helix</keyword>
<dbReference type="SUPFAM" id="SSF53448">
    <property type="entry name" value="Nucleotide-diphospho-sugar transferases"/>
    <property type="match status" value="1"/>
</dbReference>
<keyword evidence="7" id="KW-0472">Membrane</keyword>